<dbReference type="Proteomes" id="UP001216907">
    <property type="component" value="Unassembled WGS sequence"/>
</dbReference>
<keyword evidence="2" id="KW-1185">Reference proteome</keyword>
<organism evidence="1 2">
    <name type="scientific">Paludisphaera mucosa</name>
    <dbReference type="NCBI Taxonomy" id="3030827"/>
    <lineage>
        <taxon>Bacteria</taxon>
        <taxon>Pseudomonadati</taxon>
        <taxon>Planctomycetota</taxon>
        <taxon>Planctomycetia</taxon>
        <taxon>Isosphaerales</taxon>
        <taxon>Isosphaeraceae</taxon>
        <taxon>Paludisphaera</taxon>
    </lineage>
</organism>
<name>A0ABT6FGC6_9BACT</name>
<evidence type="ECO:0000313" key="1">
    <source>
        <dbReference type="EMBL" id="MDG3006463.1"/>
    </source>
</evidence>
<evidence type="ECO:0008006" key="3">
    <source>
        <dbReference type="Google" id="ProtNLM"/>
    </source>
</evidence>
<accession>A0ABT6FGC6</accession>
<proteinExistence type="predicted"/>
<gene>
    <name evidence="1" type="ORF">PZE19_22050</name>
</gene>
<evidence type="ECO:0000313" key="2">
    <source>
        <dbReference type="Proteomes" id="UP001216907"/>
    </source>
</evidence>
<comment type="caution">
    <text evidence="1">The sequence shown here is derived from an EMBL/GenBank/DDBJ whole genome shotgun (WGS) entry which is preliminary data.</text>
</comment>
<dbReference type="EMBL" id="JARRAG010000002">
    <property type="protein sequence ID" value="MDG3006463.1"/>
    <property type="molecule type" value="Genomic_DNA"/>
</dbReference>
<reference evidence="1 2" key="1">
    <citation type="submission" date="2023-03" db="EMBL/GenBank/DDBJ databases">
        <title>Paludisphaera mucosa sp. nov. a novel planctomycete from northern fen.</title>
        <authorList>
            <person name="Ivanova A."/>
        </authorList>
    </citation>
    <scope>NUCLEOTIDE SEQUENCE [LARGE SCALE GENOMIC DNA]</scope>
    <source>
        <strain evidence="1 2">Pla2</strain>
    </source>
</reference>
<sequence>MFDISASNRRPWTRTKGLAAAVAVGLLAAGCGDDGLAQRYKVTGTVTYQGKPVSSGSISFYPAGGGTSDQRGATGVIKDGYYALSTQGDEDGAFPGDYLVAVTARKPDMGKAQENADKIGGLYRQEDVAKAYKKAPSDIPQKYESPEKGGLKAKVEAKSNTIDFPLAD</sequence>
<protein>
    <recommendedName>
        <fullName evidence="3">Carboxypeptidase regulatory-like domain-containing protein</fullName>
    </recommendedName>
</protein>
<dbReference type="RefSeq" id="WP_277862760.1">
    <property type="nucleotide sequence ID" value="NZ_JARRAG010000002.1"/>
</dbReference>